<evidence type="ECO:0000256" key="4">
    <source>
        <dbReference type="ARBA" id="ARBA00022989"/>
    </source>
</evidence>
<feature type="binding site" evidence="10">
    <location>
        <position position="112"/>
    </location>
    <ligand>
        <name>Na(+)</name>
        <dbReference type="ChEBI" id="CHEBI:29101"/>
        <note>structural</note>
    </ligand>
</feature>
<keyword evidence="10" id="KW-0406">Ion transport</keyword>
<keyword evidence="10" id="KW-0813">Transport</keyword>
<keyword evidence="10" id="KW-0915">Sodium</keyword>
<evidence type="ECO:0000256" key="7">
    <source>
        <dbReference type="ARBA" id="ARBA00035120"/>
    </source>
</evidence>
<evidence type="ECO:0000313" key="11">
    <source>
        <dbReference type="EMBL" id="GAA1995168.1"/>
    </source>
</evidence>
<evidence type="ECO:0000256" key="8">
    <source>
        <dbReference type="ARBA" id="ARBA00035585"/>
    </source>
</evidence>
<comment type="similarity">
    <text evidence="7 10">Belongs to the fluoride channel Fluc/FEX (TC 1.A.43) family.</text>
</comment>
<feature type="transmembrane region" description="Helical" evidence="10">
    <location>
        <begin position="70"/>
        <end position="92"/>
    </location>
</feature>
<evidence type="ECO:0000256" key="1">
    <source>
        <dbReference type="ARBA" id="ARBA00004651"/>
    </source>
</evidence>
<comment type="caution">
    <text evidence="11">The sequence shown here is derived from an EMBL/GenBank/DDBJ whole genome shotgun (WGS) entry which is preliminary data.</text>
</comment>
<dbReference type="Pfam" id="PF02537">
    <property type="entry name" value="CRCB"/>
    <property type="match status" value="1"/>
</dbReference>
<dbReference type="RefSeq" id="WP_344106909.1">
    <property type="nucleotide sequence ID" value="NZ_BAAAPC010000008.1"/>
</dbReference>
<keyword evidence="6 10" id="KW-0407">Ion channel</keyword>
<dbReference type="InterPro" id="IPR003691">
    <property type="entry name" value="FluC"/>
</dbReference>
<name>A0ABN2SZN2_9ACTN</name>
<dbReference type="PANTHER" id="PTHR28259">
    <property type="entry name" value="FLUORIDE EXPORT PROTEIN 1-RELATED"/>
    <property type="match status" value="1"/>
</dbReference>
<evidence type="ECO:0000256" key="10">
    <source>
        <dbReference type="HAMAP-Rule" id="MF_00454"/>
    </source>
</evidence>
<dbReference type="NCBIfam" id="TIGR00494">
    <property type="entry name" value="crcB"/>
    <property type="match status" value="1"/>
</dbReference>
<reference evidence="11 12" key="1">
    <citation type="journal article" date="2019" name="Int. J. Syst. Evol. Microbiol.">
        <title>The Global Catalogue of Microorganisms (GCM) 10K type strain sequencing project: providing services to taxonomists for standard genome sequencing and annotation.</title>
        <authorList>
            <consortium name="The Broad Institute Genomics Platform"/>
            <consortium name="The Broad Institute Genome Sequencing Center for Infectious Disease"/>
            <person name="Wu L."/>
            <person name="Ma J."/>
        </authorList>
    </citation>
    <scope>NUCLEOTIDE SEQUENCE [LARGE SCALE GENOMIC DNA]</scope>
    <source>
        <strain evidence="11 12">JCM 15313</strain>
    </source>
</reference>
<dbReference type="Proteomes" id="UP001501585">
    <property type="component" value="Unassembled WGS sequence"/>
</dbReference>
<evidence type="ECO:0000256" key="2">
    <source>
        <dbReference type="ARBA" id="ARBA00022475"/>
    </source>
</evidence>
<feature type="transmembrane region" description="Helical" evidence="10">
    <location>
        <begin position="104"/>
        <end position="122"/>
    </location>
</feature>
<feature type="transmembrane region" description="Helical" evidence="10">
    <location>
        <begin position="137"/>
        <end position="158"/>
    </location>
</feature>
<keyword evidence="2 10" id="KW-1003">Cell membrane</keyword>
<evidence type="ECO:0000256" key="3">
    <source>
        <dbReference type="ARBA" id="ARBA00022692"/>
    </source>
</evidence>
<keyword evidence="3 10" id="KW-0812">Transmembrane</keyword>
<accession>A0ABN2SZN2</accession>
<comment type="activity regulation">
    <text evidence="10">Na(+) is not transported, but it plays an essential structural role and its presence is essential for fluoride channel function.</text>
</comment>
<dbReference type="HAMAP" id="MF_00454">
    <property type="entry name" value="FluC"/>
    <property type="match status" value="1"/>
</dbReference>
<keyword evidence="10" id="KW-0479">Metal-binding</keyword>
<comment type="subcellular location">
    <subcellularLocation>
        <location evidence="1 10">Cell membrane</location>
        <topology evidence="1 10">Multi-pass membrane protein</topology>
    </subcellularLocation>
</comment>
<gene>
    <name evidence="10" type="primary">fluC</name>
    <name evidence="10" type="synonym">crcB</name>
    <name evidence="11" type="ORF">GCM10009799_21780</name>
</gene>
<keyword evidence="5 10" id="KW-0472">Membrane</keyword>
<feature type="binding site" evidence="10">
    <location>
        <position position="115"/>
    </location>
    <ligand>
        <name>Na(+)</name>
        <dbReference type="ChEBI" id="CHEBI:29101"/>
        <note>structural</note>
    </ligand>
</feature>
<proteinExistence type="inferred from homology"/>
<comment type="function">
    <text evidence="9 10">Fluoride-specific ion channel. Important for reducing fluoride concentration in the cell, thus reducing its toxicity.</text>
</comment>
<evidence type="ECO:0000256" key="5">
    <source>
        <dbReference type="ARBA" id="ARBA00023136"/>
    </source>
</evidence>
<dbReference type="EMBL" id="BAAAPC010000008">
    <property type="protein sequence ID" value="GAA1995168.1"/>
    <property type="molecule type" value="Genomic_DNA"/>
</dbReference>
<sequence>MTRLGGAHAPEPDPAHLPVDSDVDLHFPRHVGELRDAPWAVPMAIALGGALGAAARYGVDMLLPHAPGEFALSTLLINVSGCLLIGFLMVVVTDVRPDLRLARPFFGVGMLGGYTTFSTYIVDVQQMLNAGVAGPALVYLGGTLIGAMAAVWAGIALAERMFRRRIAAQRARNEAGAAR</sequence>
<organism evidence="11 12">
    <name type="scientific">Nocardiopsis rhodophaea</name>
    <dbReference type="NCBI Taxonomy" id="280238"/>
    <lineage>
        <taxon>Bacteria</taxon>
        <taxon>Bacillati</taxon>
        <taxon>Actinomycetota</taxon>
        <taxon>Actinomycetes</taxon>
        <taxon>Streptosporangiales</taxon>
        <taxon>Nocardiopsidaceae</taxon>
        <taxon>Nocardiopsis</taxon>
    </lineage>
</organism>
<evidence type="ECO:0000313" key="12">
    <source>
        <dbReference type="Proteomes" id="UP001501585"/>
    </source>
</evidence>
<keyword evidence="12" id="KW-1185">Reference proteome</keyword>
<feature type="transmembrane region" description="Helical" evidence="10">
    <location>
        <begin position="39"/>
        <end position="58"/>
    </location>
</feature>
<evidence type="ECO:0000256" key="6">
    <source>
        <dbReference type="ARBA" id="ARBA00023303"/>
    </source>
</evidence>
<keyword evidence="4 10" id="KW-1133">Transmembrane helix</keyword>
<dbReference type="PANTHER" id="PTHR28259:SF1">
    <property type="entry name" value="FLUORIDE EXPORT PROTEIN 1-RELATED"/>
    <property type="match status" value="1"/>
</dbReference>
<comment type="catalytic activity">
    <reaction evidence="8">
        <text>fluoride(in) = fluoride(out)</text>
        <dbReference type="Rhea" id="RHEA:76159"/>
        <dbReference type="ChEBI" id="CHEBI:17051"/>
    </reaction>
    <physiologicalReaction direction="left-to-right" evidence="8">
        <dbReference type="Rhea" id="RHEA:76160"/>
    </physiologicalReaction>
</comment>
<evidence type="ECO:0000256" key="9">
    <source>
        <dbReference type="ARBA" id="ARBA00049940"/>
    </source>
</evidence>
<protein>
    <recommendedName>
        <fullName evidence="10">Fluoride-specific ion channel FluC</fullName>
    </recommendedName>
</protein>